<protein>
    <submittedName>
        <fullName evidence="2">Uncharacterized protein</fullName>
    </submittedName>
</protein>
<feature type="region of interest" description="Disordered" evidence="1">
    <location>
        <begin position="1"/>
        <end position="67"/>
    </location>
</feature>
<feature type="compositionally biased region" description="Low complexity" evidence="1">
    <location>
        <begin position="41"/>
        <end position="52"/>
    </location>
</feature>
<dbReference type="EMBL" id="JAIWOZ010000001">
    <property type="protein sequence ID" value="KAH6610571.1"/>
    <property type="molecule type" value="Genomic_DNA"/>
</dbReference>
<dbReference type="OrthoDB" id="5286775at2759"/>
<keyword evidence="3" id="KW-1185">Reference proteome</keyword>
<dbReference type="Proteomes" id="UP000827724">
    <property type="component" value="Unassembled WGS sequence"/>
</dbReference>
<gene>
    <name evidence="2" type="ORF">Trco_000591</name>
</gene>
<reference evidence="2" key="1">
    <citation type="submission" date="2021-08" db="EMBL/GenBank/DDBJ databases">
        <title>Chromosome-Level Trichoderma cornu-damae using Hi-C Data.</title>
        <authorList>
            <person name="Kim C.S."/>
        </authorList>
    </citation>
    <scope>NUCLEOTIDE SEQUENCE</scope>
    <source>
        <strain evidence="2">KA19-0412C</strain>
    </source>
</reference>
<organism evidence="2 3">
    <name type="scientific">Trichoderma cornu-damae</name>
    <dbReference type="NCBI Taxonomy" id="654480"/>
    <lineage>
        <taxon>Eukaryota</taxon>
        <taxon>Fungi</taxon>
        <taxon>Dikarya</taxon>
        <taxon>Ascomycota</taxon>
        <taxon>Pezizomycotina</taxon>
        <taxon>Sordariomycetes</taxon>
        <taxon>Hypocreomycetidae</taxon>
        <taxon>Hypocreales</taxon>
        <taxon>Hypocreaceae</taxon>
        <taxon>Trichoderma</taxon>
    </lineage>
</organism>
<evidence type="ECO:0000313" key="2">
    <source>
        <dbReference type="EMBL" id="KAH6610571.1"/>
    </source>
</evidence>
<feature type="compositionally biased region" description="Basic and acidic residues" evidence="1">
    <location>
        <begin position="28"/>
        <end position="39"/>
    </location>
</feature>
<sequence>MEKTTAGGDAVSRASPGHRNLQRKNARRYREMPSKDRSATPRSSPYRCSPSPKQANQSPMRIRGDEGEGDRLISNRILADMEREKRSYLGNFEWAEQEERLFEILFLRQEIPLLPLHWEVDFRGVPISGDCFCLQRGVKPIVYAHTSGFRATTALTRLIDLTANVRTACQSGLRQKAPPMIKKCLDKYISWAAEDGGYGHLKYTPNIIVDIIDKAGEGLDITSIVESRMRDLARSHRALLALEPGRRDGTADPDVDREIEMQIQNEAEASSEQQLRARRGRSWRTFGSRMMSKLFRLIKLRPVIDPESHGETSVIGSEDDGPAAAADQGSQAGDAVYVKTEEEDDAGVVVKEEETGDSDDDITMADIPLAPAAPPPSPSPHLRPPPVIYCFFVVATTVLLLTADSAKDETSMNLSFHLDMDFQDRGQSVWNALTVAIVACLARDDMMKRMEDFEEERAVEESDPDA</sequence>
<evidence type="ECO:0000313" key="3">
    <source>
        <dbReference type="Proteomes" id="UP000827724"/>
    </source>
</evidence>
<feature type="compositionally biased region" description="Acidic residues" evidence="1">
    <location>
        <begin position="354"/>
        <end position="363"/>
    </location>
</feature>
<feature type="region of interest" description="Disordered" evidence="1">
    <location>
        <begin position="307"/>
        <end position="380"/>
    </location>
</feature>
<feature type="compositionally biased region" description="Low complexity" evidence="1">
    <location>
        <begin position="322"/>
        <end position="335"/>
    </location>
</feature>
<evidence type="ECO:0000256" key="1">
    <source>
        <dbReference type="SAM" id="MobiDB-lite"/>
    </source>
</evidence>
<feature type="compositionally biased region" description="Pro residues" evidence="1">
    <location>
        <begin position="371"/>
        <end position="380"/>
    </location>
</feature>
<dbReference type="AlphaFoldDB" id="A0A9P8QQK5"/>
<name>A0A9P8QQK5_9HYPO</name>
<proteinExistence type="predicted"/>
<accession>A0A9P8QQK5</accession>
<comment type="caution">
    <text evidence="2">The sequence shown here is derived from an EMBL/GenBank/DDBJ whole genome shotgun (WGS) entry which is preliminary data.</text>
</comment>